<dbReference type="InterPro" id="IPR012318">
    <property type="entry name" value="HTH_CRP"/>
</dbReference>
<dbReference type="SMART" id="SM00419">
    <property type="entry name" value="HTH_CRP"/>
    <property type="match status" value="1"/>
</dbReference>
<protein>
    <submittedName>
        <fullName evidence="6">cAMP-activated global transcriptional regulator CRP</fullName>
    </submittedName>
</protein>
<dbReference type="PROSITE" id="PS00888">
    <property type="entry name" value="CNMP_BINDING_1"/>
    <property type="match status" value="1"/>
</dbReference>
<comment type="caution">
    <text evidence="6">The sequence shown here is derived from an EMBL/GenBank/DDBJ whole genome shotgun (WGS) entry which is preliminary data.</text>
</comment>
<dbReference type="PRINTS" id="PR00034">
    <property type="entry name" value="HTHCRP"/>
</dbReference>
<dbReference type="InterPro" id="IPR018335">
    <property type="entry name" value="Tscrpt_reg_HTH_Crp-type_CS"/>
</dbReference>
<evidence type="ECO:0000313" key="7">
    <source>
        <dbReference type="Proteomes" id="UP001139701"/>
    </source>
</evidence>
<reference evidence="6" key="1">
    <citation type="submission" date="2022-02" db="EMBL/GenBank/DDBJ databases">
        <title>Acinetobacter A3.8 sp. nov., isolated from Sediment (Zhairuo Island).</title>
        <authorList>
            <person name="Zheng K."/>
        </authorList>
    </citation>
    <scope>NUCLEOTIDE SEQUENCE</scope>
    <source>
        <strain evidence="6">A3.8</strain>
    </source>
</reference>
<keyword evidence="3" id="KW-0804">Transcription</keyword>
<dbReference type="EMBL" id="JAKUML010000010">
    <property type="protein sequence ID" value="MCJ8146713.1"/>
    <property type="molecule type" value="Genomic_DNA"/>
</dbReference>
<dbReference type="PROSITE" id="PS50042">
    <property type="entry name" value="CNMP_BINDING_3"/>
    <property type="match status" value="1"/>
</dbReference>
<keyword evidence="1" id="KW-0805">Transcription regulation</keyword>
<dbReference type="Pfam" id="PF13545">
    <property type="entry name" value="HTH_Crp_2"/>
    <property type="match status" value="1"/>
</dbReference>
<name>A0A9X1WYA3_9GAMM</name>
<dbReference type="PROSITE" id="PS00889">
    <property type="entry name" value="CNMP_BINDING_2"/>
    <property type="match status" value="1"/>
</dbReference>
<keyword evidence="2" id="KW-0238">DNA-binding</keyword>
<dbReference type="FunFam" id="1.10.10.10:FF:000006">
    <property type="entry name" value="cAMP-activated global transcriptional regulator CRP"/>
    <property type="match status" value="1"/>
</dbReference>
<dbReference type="SUPFAM" id="SSF46785">
    <property type="entry name" value="Winged helix' DNA-binding domain"/>
    <property type="match status" value="1"/>
</dbReference>
<dbReference type="GO" id="GO:0003700">
    <property type="term" value="F:DNA-binding transcription factor activity"/>
    <property type="evidence" value="ECO:0007669"/>
    <property type="project" value="InterPro"/>
</dbReference>
<proteinExistence type="predicted"/>
<dbReference type="Gene3D" id="1.10.10.10">
    <property type="entry name" value="Winged helix-like DNA-binding domain superfamily/Winged helix DNA-binding domain"/>
    <property type="match status" value="1"/>
</dbReference>
<gene>
    <name evidence="6" type="primary">crp</name>
    <name evidence="6" type="ORF">MKI79_07345</name>
</gene>
<keyword evidence="7" id="KW-1185">Reference proteome</keyword>
<evidence type="ECO:0000256" key="1">
    <source>
        <dbReference type="ARBA" id="ARBA00023015"/>
    </source>
</evidence>
<sequence length="243" mass="27402">MLTSDFSRLSTDALSPGQLPESVKALLKRAKINRFPKKTTIVQAGAEAHSLYLILKGSVSIIIEEDDQREIIVAYLNAGDFFGEMGLFETQSHRTAEVRTRDVCEIAEIDYDTFHELCHQYPDLSYALFAQLARRLKNTTRKVTDLAFIDVSGRIARCLIDLANQPEAMMLPNGRQIRITRQEIGRLVGCSREMVGRVLKTLEEQGMIETEGKAILIYDASLKAIENSSENHSNDDYDDKDED</sequence>
<dbReference type="PANTHER" id="PTHR24567:SF68">
    <property type="entry name" value="DNA-BINDING TRANSCRIPTIONAL DUAL REGULATOR CRP"/>
    <property type="match status" value="1"/>
</dbReference>
<dbReference type="Pfam" id="PF00027">
    <property type="entry name" value="cNMP_binding"/>
    <property type="match status" value="1"/>
</dbReference>
<dbReference type="InterPro" id="IPR036388">
    <property type="entry name" value="WH-like_DNA-bd_sf"/>
</dbReference>
<dbReference type="PANTHER" id="PTHR24567">
    <property type="entry name" value="CRP FAMILY TRANSCRIPTIONAL REGULATORY PROTEIN"/>
    <property type="match status" value="1"/>
</dbReference>
<dbReference type="PROSITE" id="PS00042">
    <property type="entry name" value="HTH_CRP_1"/>
    <property type="match status" value="1"/>
</dbReference>
<dbReference type="NCBIfam" id="NF008732">
    <property type="entry name" value="PRK11753.1"/>
    <property type="match status" value="1"/>
</dbReference>
<dbReference type="SUPFAM" id="SSF51206">
    <property type="entry name" value="cAMP-binding domain-like"/>
    <property type="match status" value="1"/>
</dbReference>
<dbReference type="GO" id="GO:0003677">
    <property type="term" value="F:DNA binding"/>
    <property type="evidence" value="ECO:0007669"/>
    <property type="project" value="UniProtKB-KW"/>
</dbReference>
<dbReference type="CDD" id="cd00038">
    <property type="entry name" value="CAP_ED"/>
    <property type="match status" value="1"/>
</dbReference>
<dbReference type="Proteomes" id="UP001139701">
    <property type="component" value="Unassembled WGS sequence"/>
</dbReference>
<evidence type="ECO:0000256" key="3">
    <source>
        <dbReference type="ARBA" id="ARBA00023163"/>
    </source>
</evidence>
<dbReference type="GO" id="GO:0005829">
    <property type="term" value="C:cytosol"/>
    <property type="evidence" value="ECO:0007669"/>
    <property type="project" value="TreeGrafter"/>
</dbReference>
<organism evidence="6 7">
    <name type="scientific">Acinetobacter sedimenti</name>
    <dbReference type="NCBI Taxonomy" id="2919922"/>
    <lineage>
        <taxon>Bacteria</taxon>
        <taxon>Pseudomonadati</taxon>
        <taxon>Pseudomonadota</taxon>
        <taxon>Gammaproteobacteria</taxon>
        <taxon>Moraxellales</taxon>
        <taxon>Moraxellaceae</taxon>
        <taxon>Acinetobacter</taxon>
    </lineage>
</organism>
<dbReference type="InterPro" id="IPR036390">
    <property type="entry name" value="WH_DNA-bd_sf"/>
</dbReference>
<accession>A0A9X1WYA3</accession>
<dbReference type="RefSeq" id="WP_241571504.1">
    <property type="nucleotide sequence ID" value="NZ_JAKUML010000010.1"/>
</dbReference>
<dbReference type="InterPro" id="IPR018488">
    <property type="entry name" value="cNMP-bd_CS"/>
</dbReference>
<dbReference type="InterPro" id="IPR014710">
    <property type="entry name" value="RmlC-like_jellyroll"/>
</dbReference>
<evidence type="ECO:0000256" key="2">
    <source>
        <dbReference type="ARBA" id="ARBA00023125"/>
    </source>
</evidence>
<evidence type="ECO:0000259" key="4">
    <source>
        <dbReference type="PROSITE" id="PS50042"/>
    </source>
</evidence>
<dbReference type="SMART" id="SM00100">
    <property type="entry name" value="cNMP"/>
    <property type="match status" value="1"/>
</dbReference>
<evidence type="ECO:0000259" key="5">
    <source>
        <dbReference type="PROSITE" id="PS51063"/>
    </source>
</evidence>
<dbReference type="Gene3D" id="2.60.120.10">
    <property type="entry name" value="Jelly Rolls"/>
    <property type="match status" value="1"/>
</dbReference>
<dbReference type="CDD" id="cd00092">
    <property type="entry name" value="HTH_CRP"/>
    <property type="match status" value="1"/>
</dbReference>
<feature type="domain" description="Cyclic nucleotide-binding" evidence="4">
    <location>
        <begin position="10"/>
        <end position="135"/>
    </location>
</feature>
<dbReference type="PROSITE" id="PS51063">
    <property type="entry name" value="HTH_CRP_2"/>
    <property type="match status" value="1"/>
</dbReference>
<dbReference type="InterPro" id="IPR018490">
    <property type="entry name" value="cNMP-bd_dom_sf"/>
</dbReference>
<dbReference type="AlphaFoldDB" id="A0A9X1WYA3"/>
<dbReference type="InterPro" id="IPR050397">
    <property type="entry name" value="Env_Response_Regulators"/>
</dbReference>
<dbReference type="InterPro" id="IPR000595">
    <property type="entry name" value="cNMP-bd_dom"/>
</dbReference>
<feature type="domain" description="HTH crp-type" evidence="5">
    <location>
        <begin position="149"/>
        <end position="221"/>
    </location>
</feature>
<evidence type="ECO:0000313" key="6">
    <source>
        <dbReference type="EMBL" id="MCJ8146713.1"/>
    </source>
</evidence>